<sequence length="861" mass="99291">MKSNKSYHKRSRSRQKGNYKVIAAGGQNGFERKNNKSVLAKLQQGYRDRSRKDIRKWRDALQQAEYPEQSDRTALIHLYEEIKLDTHLHAQLQLRQESTLSRRFYLSRDGQKDEDATKLLQHPVIRKFMKLLLDTLFDGDVVLEIEGIADGMITGIQEIPRENTDCRKKRIYLSEDRRSYIDYSESAYKPWVIEVRSPYGLGLLNKVAPHIIWKRNSLQAWAEYSDIFGIPFRHATTNSKDEKEIDQIEEMLREMGSAAYGVFPLGTEVKIEGGNTPDAYRIFDKMVDRANSEVSKAINSVTMLSDNGSSKSQSEVHERMQGRIMASDGHFVAEIINTQLLPLLVQHGILSEGYTFQWDNTEKLGKDKQWEIVQKLLETHDIPDEWISDTFNIPIEGRKPVNFNKGTEPVASAQSPGIIAMIQKPDYPAPCCGEIEAMQTSRLLKALEKGMIDKVAGGGEAPVWQMGAELARILFEGLQEGWSKRLTAVENVYNAIDHRELTAMEMNIFHFSFAKSNAALMELNNLLVNEDGTIKTLQQFEAEAEHLLEEYNRNWLRTEYNRARAVGQNAAAYHQFFEKEEKEAFPYVQYQTVGDNRVREKHAKLDGMVFLKDDTSWRKFLPPNGWGCRCEIITYLGGTPPKVSKGTDIIRELGSEEYDRLKKGRFDVNYADQQEVFSANERYLKDWDIAKSVKGVDASTLRLKPYADLRKKRKNIPWDTAVTEKNALDLFKEGKDMKEMPFKDYQGRVIKLTKKAFEAHMDPKGKDSKKYFKEPQKRHQLFSLIPEVLSKPDELWVQPYNKGVLFNYRYLKLYQDTVMVVEVKYDEKKGLSIGTWYPAYSQQRSIDKEIRVGIPLLSAKK</sequence>
<keyword evidence="4" id="KW-1185">Reference proteome</keyword>
<name>A0ABP9D453_9BACT</name>
<dbReference type="EMBL" id="BAABJX010000016">
    <property type="protein sequence ID" value="GAA4825525.1"/>
    <property type="molecule type" value="Genomic_DNA"/>
</dbReference>
<dbReference type="Pfam" id="PF04233">
    <property type="entry name" value="Phage_Mu_F"/>
    <property type="match status" value="1"/>
</dbReference>
<protein>
    <recommendedName>
        <fullName evidence="5">Phage head morphogenesis protein, SPP1 gp7 family</fullName>
    </recommendedName>
</protein>
<feature type="domain" description="Phage head morphogenesis" evidence="1">
    <location>
        <begin position="538"/>
        <end position="633"/>
    </location>
</feature>
<dbReference type="Pfam" id="PF18810">
    <property type="entry name" value="PBECR2"/>
    <property type="match status" value="1"/>
</dbReference>
<dbReference type="InterPro" id="IPR041110">
    <property type="entry name" value="PBECR2"/>
</dbReference>
<dbReference type="InterPro" id="IPR009279">
    <property type="entry name" value="Portal_Mu"/>
</dbReference>
<reference evidence="4" key="1">
    <citation type="journal article" date="2019" name="Int. J. Syst. Evol. Microbiol.">
        <title>The Global Catalogue of Microorganisms (GCM) 10K type strain sequencing project: providing services to taxonomists for standard genome sequencing and annotation.</title>
        <authorList>
            <consortium name="The Broad Institute Genomics Platform"/>
            <consortium name="The Broad Institute Genome Sequencing Center for Infectious Disease"/>
            <person name="Wu L."/>
            <person name="Ma J."/>
        </authorList>
    </citation>
    <scope>NUCLEOTIDE SEQUENCE [LARGE SCALE GENOMIC DNA]</scope>
    <source>
        <strain evidence="4">JCM 18326</strain>
    </source>
</reference>
<evidence type="ECO:0000259" key="2">
    <source>
        <dbReference type="Pfam" id="PF18810"/>
    </source>
</evidence>
<dbReference type="NCBIfam" id="TIGR01641">
    <property type="entry name" value="phageSPP1_gp7"/>
    <property type="match status" value="1"/>
</dbReference>
<evidence type="ECO:0000313" key="4">
    <source>
        <dbReference type="Proteomes" id="UP001500298"/>
    </source>
</evidence>
<dbReference type="Proteomes" id="UP001500298">
    <property type="component" value="Unassembled WGS sequence"/>
</dbReference>
<evidence type="ECO:0000313" key="3">
    <source>
        <dbReference type="EMBL" id="GAA4825525.1"/>
    </source>
</evidence>
<proteinExistence type="predicted"/>
<evidence type="ECO:0008006" key="5">
    <source>
        <dbReference type="Google" id="ProtNLM"/>
    </source>
</evidence>
<dbReference type="InterPro" id="IPR006528">
    <property type="entry name" value="Phage_head_morphogenesis_dom"/>
</dbReference>
<accession>A0ABP9D453</accession>
<gene>
    <name evidence="3" type="ORF">GCM10023331_07490</name>
</gene>
<feature type="domain" description="Phage-Barnase-EndoU-ColicinE5/D-RelE like nuclease 2" evidence="2">
    <location>
        <begin position="728"/>
        <end position="850"/>
    </location>
</feature>
<dbReference type="RefSeq" id="WP_345369322.1">
    <property type="nucleotide sequence ID" value="NZ_BAABJX010000016.1"/>
</dbReference>
<evidence type="ECO:0000259" key="1">
    <source>
        <dbReference type="Pfam" id="PF04233"/>
    </source>
</evidence>
<dbReference type="Pfam" id="PF06074">
    <property type="entry name" value="Portal_Mu"/>
    <property type="match status" value="1"/>
</dbReference>
<organism evidence="3 4">
    <name type="scientific">Algivirga pacifica</name>
    <dbReference type="NCBI Taxonomy" id="1162670"/>
    <lineage>
        <taxon>Bacteria</taxon>
        <taxon>Pseudomonadati</taxon>
        <taxon>Bacteroidota</taxon>
        <taxon>Cytophagia</taxon>
        <taxon>Cytophagales</taxon>
        <taxon>Flammeovirgaceae</taxon>
        <taxon>Algivirga</taxon>
    </lineage>
</organism>
<comment type="caution">
    <text evidence="3">The sequence shown here is derived from an EMBL/GenBank/DDBJ whole genome shotgun (WGS) entry which is preliminary data.</text>
</comment>